<comment type="cofactor">
    <cofactor evidence="1">
        <name>pyridoxal 5'-phosphate</name>
        <dbReference type="ChEBI" id="CHEBI:597326"/>
    </cofactor>
</comment>
<dbReference type="GO" id="GO:0008483">
    <property type="term" value="F:transaminase activity"/>
    <property type="evidence" value="ECO:0007669"/>
    <property type="project" value="UniProtKB-KW"/>
</dbReference>
<comment type="caution">
    <text evidence="9">The sequence shown here is derived from an EMBL/GenBank/DDBJ whole genome shotgun (WGS) entry which is preliminary data.</text>
</comment>
<dbReference type="PANTHER" id="PTHR46383">
    <property type="entry name" value="ASPARTATE AMINOTRANSFERASE"/>
    <property type="match status" value="1"/>
</dbReference>
<dbReference type="PRINTS" id="PR00753">
    <property type="entry name" value="ACCSYNTHASE"/>
</dbReference>
<evidence type="ECO:0000256" key="3">
    <source>
        <dbReference type="ARBA" id="ARBA00012753"/>
    </source>
</evidence>
<dbReference type="EMBL" id="JBBGZH010000002">
    <property type="protein sequence ID" value="MEJ5021958.1"/>
    <property type="molecule type" value="Genomic_DNA"/>
</dbReference>
<gene>
    <name evidence="9" type="ORF">WH297_19790</name>
</gene>
<keyword evidence="5 9" id="KW-0808">Transferase</keyword>
<evidence type="ECO:0000313" key="10">
    <source>
        <dbReference type="Proteomes" id="UP001375812"/>
    </source>
</evidence>
<keyword evidence="6" id="KW-0663">Pyridoxal phosphate</keyword>
<dbReference type="InterPro" id="IPR015424">
    <property type="entry name" value="PyrdxlP-dep_Trfase"/>
</dbReference>
<keyword evidence="4 9" id="KW-0032">Aminotransferase</keyword>
<comment type="catalytic activity">
    <reaction evidence="7">
        <text>L-aspartate + 2-oxoglutarate = oxaloacetate + L-glutamate</text>
        <dbReference type="Rhea" id="RHEA:21824"/>
        <dbReference type="ChEBI" id="CHEBI:16452"/>
        <dbReference type="ChEBI" id="CHEBI:16810"/>
        <dbReference type="ChEBI" id="CHEBI:29985"/>
        <dbReference type="ChEBI" id="CHEBI:29991"/>
        <dbReference type="EC" id="2.6.1.1"/>
    </reaction>
</comment>
<protein>
    <recommendedName>
        <fullName evidence="3">aspartate transaminase</fullName>
        <ecNumber evidence="3">2.6.1.1</ecNumber>
    </recommendedName>
</protein>
<evidence type="ECO:0000313" key="9">
    <source>
        <dbReference type="EMBL" id="MEJ5021958.1"/>
    </source>
</evidence>
<keyword evidence="10" id="KW-1185">Reference proteome</keyword>
<dbReference type="Gene3D" id="3.40.640.10">
    <property type="entry name" value="Type I PLP-dependent aspartate aminotransferase-like (Major domain)"/>
    <property type="match status" value="1"/>
</dbReference>
<dbReference type="CDD" id="cd00609">
    <property type="entry name" value="AAT_like"/>
    <property type="match status" value="1"/>
</dbReference>
<dbReference type="EC" id="2.6.1.1" evidence="3"/>
<dbReference type="Pfam" id="PF00155">
    <property type="entry name" value="Aminotran_1_2"/>
    <property type="match status" value="1"/>
</dbReference>
<comment type="similarity">
    <text evidence="2">Belongs to the class-I pyridoxal-phosphate-dependent aminotransferase family.</text>
</comment>
<evidence type="ECO:0000256" key="6">
    <source>
        <dbReference type="ARBA" id="ARBA00022898"/>
    </source>
</evidence>
<reference evidence="9 10" key="1">
    <citation type="submission" date="2023-12" db="EMBL/GenBank/DDBJ databases">
        <title>Gut-associated functions are favored during microbiome assembly across C. elegans life.</title>
        <authorList>
            <person name="Zimmermann J."/>
        </authorList>
    </citation>
    <scope>NUCLEOTIDE SEQUENCE [LARGE SCALE GENOMIC DNA]</scope>
    <source>
        <strain evidence="9 10">MYb71</strain>
    </source>
</reference>
<evidence type="ECO:0000256" key="4">
    <source>
        <dbReference type="ARBA" id="ARBA00022576"/>
    </source>
</evidence>
<proteinExistence type="inferred from homology"/>
<evidence type="ECO:0000256" key="7">
    <source>
        <dbReference type="ARBA" id="ARBA00049185"/>
    </source>
</evidence>
<dbReference type="InterPro" id="IPR015421">
    <property type="entry name" value="PyrdxlP-dep_Trfase_major"/>
</dbReference>
<evidence type="ECO:0000256" key="5">
    <source>
        <dbReference type="ARBA" id="ARBA00022679"/>
    </source>
</evidence>
<dbReference type="PANTHER" id="PTHR46383:SF1">
    <property type="entry name" value="ASPARTATE AMINOTRANSFERASE"/>
    <property type="match status" value="1"/>
</dbReference>
<accession>A0ABU8PI90</accession>
<dbReference type="Gene3D" id="3.90.1150.10">
    <property type="entry name" value="Aspartate Aminotransferase, domain 1"/>
    <property type="match status" value="1"/>
</dbReference>
<sequence length="453" mass="49418">MYERWMTIQIGAALVRSAQNKYVRTAEQGDAGLSAPTDQVAGMPALIVAAGRSAKAENNRRDRFMVRLAKRITESSRKSFGMYARAAALGTDAGDLIHMELGSPHADTPLHIKQATINALMAGDVHYSHFQGIPKLREALATRLREKNDMDVSASDVVVTNGLTHASFAAFMALLDPGDEAILLEPYYPQHIGKIELAGAKPVLAPLDASDRFSIKAELIEPKITARTKMIVLINPCNPTGRVYSREELEVLADIARRHDLVVVSDEVYEEILFDGARHVSIASLPGMKERTISMFAFTKSFAMDGWRLGYLTAPAHLIEGILKITTNDVTHVNTFIQAGALAAVSGPEEILAELVTEDKVKRDIVVSRLNQMSGVTCDWPEGTIYAFPKIAALGLKSQDMAERIMTEAGVVVEAGSFYGACGEGHLRVCFGSQSLARVNEAMDRLQRFFGSL</sequence>
<dbReference type="InterPro" id="IPR050596">
    <property type="entry name" value="AspAT/PAT-like"/>
</dbReference>
<evidence type="ECO:0000256" key="1">
    <source>
        <dbReference type="ARBA" id="ARBA00001933"/>
    </source>
</evidence>
<feature type="domain" description="Aminotransferase class I/classII large" evidence="8">
    <location>
        <begin position="101"/>
        <end position="446"/>
    </location>
</feature>
<dbReference type="InterPro" id="IPR015422">
    <property type="entry name" value="PyrdxlP-dep_Trfase_small"/>
</dbReference>
<evidence type="ECO:0000259" key="8">
    <source>
        <dbReference type="Pfam" id="PF00155"/>
    </source>
</evidence>
<dbReference type="InterPro" id="IPR004839">
    <property type="entry name" value="Aminotransferase_I/II_large"/>
</dbReference>
<organism evidence="9 10">
    <name type="scientific">Ochrobactrum vermis</name>
    <dbReference type="NCBI Taxonomy" id="1827297"/>
    <lineage>
        <taxon>Bacteria</taxon>
        <taxon>Pseudomonadati</taxon>
        <taxon>Pseudomonadota</taxon>
        <taxon>Alphaproteobacteria</taxon>
        <taxon>Hyphomicrobiales</taxon>
        <taxon>Brucellaceae</taxon>
        <taxon>Brucella/Ochrobactrum group</taxon>
        <taxon>Ochrobactrum</taxon>
    </lineage>
</organism>
<evidence type="ECO:0000256" key="2">
    <source>
        <dbReference type="ARBA" id="ARBA00007441"/>
    </source>
</evidence>
<dbReference type="RefSeq" id="WP_339561745.1">
    <property type="nucleotide sequence ID" value="NZ_JBBGZH010000002.1"/>
</dbReference>
<dbReference type="Proteomes" id="UP001375812">
    <property type="component" value="Unassembled WGS sequence"/>
</dbReference>
<dbReference type="SUPFAM" id="SSF53383">
    <property type="entry name" value="PLP-dependent transferases"/>
    <property type="match status" value="1"/>
</dbReference>
<name>A0ABU8PI90_9HYPH</name>